<evidence type="ECO:0000256" key="6">
    <source>
        <dbReference type="ARBA" id="ARBA00022833"/>
    </source>
</evidence>
<dbReference type="GO" id="GO:0071566">
    <property type="term" value="F:UFM1 activating enzyme activity"/>
    <property type="evidence" value="ECO:0007669"/>
    <property type="project" value="Ensembl"/>
</dbReference>
<dbReference type="GeneTree" id="ENSGT00940000156177"/>
<dbReference type="PANTHER" id="PTHR10953:SF9">
    <property type="entry name" value="UBIQUITIN-LIKE MODIFIER-ACTIVATING ENZYME 5"/>
    <property type="match status" value="1"/>
</dbReference>
<dbReference type="PANTHER" id="PTHR10953">
    <property type="entry name" value="UBIQUITIN-ACTIVATING ENZYME E1"/>
    <property type="match status" value="1"/>
</dbReference>
<dbReference type="InParanoid" id="G3TDP9"/>
<dbReference type="SUPFAM" id="SSF69572">
    <property type="entry name" value="Activating enzymes of the ubiquitin-like proteins"/>
    <property type="match status" value="1"/>
</dbReference>
<evidence type="ECO:0000256" key="9">
    <source>
        <dbReference type="ARBA" id="ARBA00045275"/>
    </source>
</evidence>
<evidence type="ECO:0000313" key="12">
    <source>
        <dbReference type="Ensembl" id="ENSLAFP00000012317.3"/>
    </source>
</evidence>
<dbReference type="InterPro" id="IPR029752">
    <property type="entry name" value="D-isomer_DH_CS1"/>
</dbReference>
<dbReference type="GO" id="GO:0008270">
    <property type="term" value="F:zinc ion binding"/>
    <property type="evidence" value="ECO:0007669"/>
    <property type="project" value="Ensembl"/>
</dbReference>
<dbReference type="GO" id="GO:1990592">
    <property type="term" value="P:protein K69-linked ufmylation"/>
    <property type="evidence" value="ECO:0007669"/>
    <property type="project" value="Ensembl"/>
</dbReference>
<dbReference type="Ensembl" id="ENSLAFT00000014713.3">
    <property type="protein sequence ID" value="ENSLAFP00000012317.3"/>
    <property type="gene ID" value="ENSLAFG00000014712.3"/>
</dbReference>
<evidence type="ECO:0000256" key="4">
    <source>
        <dbReference type="ARBA" id="ARBA00022741"/>
    </source>
</evidence>
<dbReference type="InterPro" id="IPR000594">
    <property type="entry name" value="ThiF_NAD_FAD-bd"/>
</dbReference>
<accession>G3TDP9</accession>
<evidence type="ECO:0000256" key="1">
    <source>
        <dbReference type="ARBA" id="ARBA00005339"/>
    </source>
</evidence>
<reference evidence="12 13" key="1">
    <citation type="submission" date="2009-06" db="EMBL/GenBank/DDBJ databases">
        <title>The Genome Sequence of Loxodonta africana (African elephant).</title>
        <authorList>
            <person name="Di Palma F."/>
            <person name="Heiman D."/>
            <person name="Young S."/>
            <person name="Johnson J."/>
            <person name="Lander E.S."/>
            <person name="Lindblad-Toh K."/>
        </authorList>
    </citation>
    <scope>NUCLEOTIDE SEQUENCE [LARGE SCALE GENOMIC DNA]</scope>
    <source>
        <strain evidence="12 13">Isolate ISIS603380</strain>
    </source>
</reference>
<evidence type="ECO:0000313" key="13">
    <source>
        <dbReference type="Proteomes" id="UP000007646"/>
    </source>
</evidence>
<dbReference type="RefSeq" id="XP_003420958.1">
    <property type="nucleotide sequence ID" value="XM_003420910.4"/>
</dbReference>
<reference evidence="12" key="3">
    <citation type="submission" date="2025-09" db="UniProtKB">
        <authorList>
            <consortium name="Ensembl"/>
        </authorList>
    </citation>
    <scope>IDENTIFICATION</scope>
    <source>
        <strain evidence="12">Isolate ISIS603380</strain>
    </source>
</reference>
<evidence type="ECO:0000256" key="3">
    <source>
        <dbReference type="ARBA" id="ARBA00022723"/>
    </source>
</evidence>
<dbReference type="GO" id="GO:0005524">
    <property type="term" value="F:ATP binding"/>
    <property type="evidence" value="ECO:0007669"/>
    <property type="project" value="UniProtKB-KW"/>
</dbReference>
<evidence type="ECO:0000256" key="10">
    <source>
        <dbReference type="ARBA" id="ARBA00046568"/>
    </source>
</evidence>
<dbReference type="Pfam" id="PF00899">
    <property type="entry name" value="ThiF"/>
    <property type="match status" value="1"/>
</dbReference>
<dbReference type="GO" id="GO:0061709">
    <property type="term" value="P:reticulophagy"/>
    <property type="evidence" value="ECO:0007669"/>
    <property type="project" value="Ensembl"/>
</dbReference>
<reference evidence="12" key="2">
    <citation type="submission" date="2025-08" db="UniProtKB">
        <authorList>
            <consortium name="Ensembl"/>
        </authorList>
    </citation>
    <scope>IDENTIFICATION</scope>
    <source>
        <strain evidence="12">Isolate ISIS603380</strain>
    </source>
</reference>
<evidence type="ECO:0000256" key="2">
    <source>
        <dbReference type="ARBA" id="ARBA00016279"/>
    </source>
</evidence>
<dbReference type="FunCoup" id="G3TDP9">
    <property type="interactions" value="1837"/>
</dbReference>
<keyword evidence="4" id="KW-0547">Nucleotide-binding</keyword>
<feature type="domain" description="THIF-type NAD/FAD binding fold" evidence="11">
    <location>
        <begin position="53"/>
        <end position="304"/>
    </location>
</feature>
<organism evidence="12 13">
    <name type="scientific">Loxodonta africana</name>
    <name type="common">African elephant</name>
    <dbReference type="NCBI Taxonomy" id="9785"/>
    <lineage>
        <taxon>Eukaryota</taxon>
        <taxon>Metazoa</taxon>
        <taxon>Chordata</taxon>
        <taxon>Craniata</taxon>
        <taxon>Vertebrata</taxon>
        <taxon>Euteleostomi</taxon>
        <taxon>Mammalia</taxon>
        <taxon>Eutheria</taxon>
        <taxon>Afrotheria</taxon>
        <taxon>Proboscidea</taxon>
        <taxon>Elephantidae</taxon>
        <taxon>Loxodonta</taxon>
    </lineage>
</organism>
<dbReference type="InterPro" id="IPR035985">
    <property type="entry name" value="Ubiquitin-activating_enz"/>
</dbReference>
<dbReference type="CTD" id="79876"/>
<comment type="subunit">
    <text evidence="10">Homodimer; homodimerization is required for UFM1 activation. Interacts (via UIS motif) with UFM1; binds UFM1 via a trans-binding mechanism in which UFM1 interacts with distinct sites in both subunits of the UBA5 homodimer. Interacts (via C-terminus) with UFC1. Interacts (via UIS motif) with GABARAPL2 and, with lower affinity, with GABARAP and GABARAPL1.</text>
</comment>
<comment type="function">
    <text evidence="9">E1-like enzyme which specifically catalyzes the first step in ufmylation. Activates UFM1 by first adenylating its C-terminal glycine residue with ATP, and thereafter linking this residue to the side chain of a cysteine residue in E1, yielding a UFM1-E1 thioester and free AMP. Activates UFM1 via a trans-binding mechanism, in which UFM1 interacts with distinct sites in both subunits of the UBA5 homodimer. Trans-binding also promotes stabilization of the UBA5 homodimer, and enhances ATP-binding. Transfer of UFM1 from UBA5 to the E2-like enzyme UFC1 also takes place using a trans mechanism. Ufmylation plays a key role in various processes, such as ribosome recycling, response to DNA damage, interferon response or reticulophagy (also called ER-phagy). Ufmylation is essential for erythroid differentiation of both megakaryocytes and erythrocytes.</text>
</comment>
<dbReference type="PROSITE" id="PS00065">
    <property type="entry name" value="D_2_HYDROXYACID_DH_1"/>
    <property type="match status" value="1"/>
</dbReference>
<dbReference type="GeneID" id="100663088"/>
<dbReference type="CDD" id="cd00757">
    <property type="entry name" value="ThiF_MoeB_HesA_family"/>
    <property type="match status" value="1"/>
</dbReference>
<sequence length="404" mass="44637">MAESVERLQQRVQALELELAQERSRRALGGGDGGGGRARIEKMSPEVVDSNPYSRLMALKRMGIVNDYERIRTFAIAIVGVGGVGSVTAEMLTRCGIGKLLLFDYDKVELANMNRLFFQPHQAGLSKVQAAEHTLRNINPDVLFEVHNYNITTVENFQHFMDRISNGGLQEGKPVDLVLSCVDNFEARMTINTACNELGQTWMESGVSENAVSGHIQLIIPGESACFACAPPLVVAANIDEKTLKREGVCAASLPTTMGVVAGILVQNVLKFLLNFGTVSFYLGYNAMQDFFPTMSMKPNPQCDDRNCRKQQEEYKKKVAALPKEEVVQEEEEIIHEDNEWGIELVSEVSEEELKNSSGPVPDLPEGITVAYTIPKKQEDSVPDVTVEDSGESLEDLMAKMKNM</sequence>
<keyword evidence="7" id="KW-0067">ATP-binding</keyword>
<dbReference type="GO" id="GO:0033146">
    <property type="term" value="P:regulation of intracellular estrogen receptor signaling pathway"/>
    <property type="evidence" value="ECO:0007669"/>
    <property type="project" value="Ensembl"/>
</dbReference>
<dbReference type="HOGENOM" id="CLU_013325_0_1_1"/>
<dbReference type="KEGG" id="lav:100663088"/>
<dbReference type="FunFam" id="3.40.50.720:FF:000066">
    <property type="entry name" value="Putative ubiquitin-like modifier-activating enzyme 5"/>
    <property type="match status" value="1"/>
</dbReference>
<dbReference type="InterPro" id="IPR045886">
    <property type="entry name" value="ThiF/MoeB/HesA"/>
</dbReference>
<keyword evidence="5" id="KW-0833">Ubl conjugation pathway</keyword>
<dbReference type="Gene3D" id="3.40.50.720">
    <property type="entry name" value="NAD(P)-binding Rossmann-like Domain"/>
    <property type="match status" value="1"/>
</dbReference>
<evidence type="ECO:0000256" key="7">
    <source>
        <dbReference type="ARBA" id="ARBA00022840"/>
    </source>
</evidence>
<keyword evidence="13" id="KW-1185">Reference proteome</keyword>
<keyword evidence="6" id="KW-0862">Zinc</keyword>
<dbReference type="GO" id="GO:0050905">
    <property type="term" value="P:neuromuscular process"/>
    <property type="evidence" value="ECO:0007669"/>
    <property type="project" value="Ensembl"/>
</dbReference>
<dbReference type="GO" id="GO:0034976">
    <property type="term" value="P:response to endoplasmic reticulum stress"/>
    <property type="evidence" value="ECO:0007669"/>
    <property type="project" value="Ensembl"/>
</dbReference>
<protein>
    <recommendedName>
        <fullName evidence="2">Ubiquitin-like modifier-activating enzyme 5</fullName>
    </recommendedName>
    <alternativeName>
        <fullName evidence="8">UFM1-activating enzyme</fullName>
    </alternativeName>
</protein>
<evidence type="ECO:0000259" key="11">
    <source>
        <dbReference type="Pfam" id="PF00899"/>
    </source>
</evidence>
<dbReference type="Proteomes" id="UP000007646">
    <property type="component" value="Unassembled WGS sequence"/>
</dbReference>
<dbReference type="GO" id="GO:0005789">
    <property type="term" value="C:endoplasmic reticulum membrane"/>
    <property type="evidence" value="ECO:0007669"/>
    <property type="project" value="Ensembl"/>
</dbReference>
<evidence type="ECO:0000256" key="8">
    <source>
        <dbReference type="ARBA" id="ARBA00030506"/>
    </source>
</evidence>
<dbReference type="GO" id="GO:0042803">
    <property type="term" value="F:protein homodimerization activity"/>
    <property type="evidence" value="ECO:0007669"/>
    <property type="project" value="Ensembl"/>
</dbReference>
<keyword evidence="3" id="KW-0479">Metal-binding</keyword>
<dbReference type="GO" id="GO:0005829">
    <property type="term" value="C:cytosol"/>
    <property type="evidence" value="ECO:0007669"/>
    <property type="project" value="Ensembl"/>
</dbReference>
<dbReference type="AlphaFoldDB" id="G3TDP9"/>
<proteinExistence type="inferred from homology"/>
<comment type="similarity">
    <text evidence="1">Belongs to the ubiquitin-activating E1 family. UBA5 subfamily.</text>
</comment>
<dbReference type="eggNOG" id="KOG2336">
    <property type="taxonomic scope" value="Eukaryota"/>
</dbReference>
<name>G3TDP9_LOXAF</name>
<evidence type="ECO:0000256" key="5">
    <source>
        <dbReference type="ARBA" id="ARBA00022786"/>
    </source>
</evidence>
<dbReference type="STRING" id="9785.ENSLAFP00000012317"/>
<dbReference type="OrthoDB" id="206053at2759"/>
<gene>
    <name evidence="12" type="primary">UBA5</name>
</gene>